<evidence type="ECO:0000313" key="2">
    <source>
        <dbReference type="EMBL" id="PKK91066.1"/>
    </source>
</evidence>
<accession>A0A2N1PRV5</accession>
<gene>
    <name evidence="2" type="ORF">CVV64_04670</name>
</gene>
<proteinExistence type="predicted"/>
<dbReference type="Proteomes" id="UP000233256">
    <property type="component" value="Unassembled WGS sequence"/>
</dbReference>
<evidence type="ECO:0000313" key="3">
    <source>
        <dbReference type="Proteomes" id="UP000233256"/>
    </source>
</evidence>
<reference evidence="2 3" key="1">
    <citation type="journal article" date="2017" name="ISME J.">
        <title>Potential for microbial H2 and metal transformations associated with novel bacteria and archaea in deep terrestrial subsurface sediments.</title>
        <authorList>
            <person name="Hernsdorf A.W."/>
            <person name="Amano Y."/>
            <person name="Miyakawa K."/>
            <person name="Ise K."/>
            <person name="Suzuki Y."/>
            <person name="Anantharaman K."/>
            <person name="Probst A."/>
            <person name="Burstein D."/>
            <person name="Thomas B.C."/>
            <person name="Banfield J.F."/>
        </authorList>
    </citation>
    <scope>NUCLEOTIDE SEQUENCE [LARGE SCALE GENOMIC DNA]</scope>
    <source>
        <strain evidence="2">HGW-Wallbacteria-1</strain>
    </source>
</reference>
<dbReference type="AlphaFoldDB" id="A0A2N1PRV5"/>
<evidence type="ECO:0000256" key="1">
    <source>
        <dbReference type="SAM" id="MobiDB-lite"/>
    </source>
</evidence>
<protein>
    <submittedName>
        <fullName evidence="2">Uncharacterized protein</fullName>
    </submittedName>
</protein>
<feature type="region of interest" description="Disordered" evidence="1">
    <location>
        <begin position="60"/>
        <end position="102"/>
    </location>
</feature>
<feature type="region of interest" description="Disordered" evidence="1">
    <location>
        <begin position="235"/>
        <end position="283"/>
    </location>
</feature>
<organism evidence="2 3">
    <name type="scientific">Candidatus Wallbacteria bacterium HGW-Wallbacteria-1</name>
    <dbReference type="NCBI Taxonomy" id="2013854"/>
    <lineage>
        <taxon>Bacteria</taxon>
        <taxon>Candidatus Walliibacteriota</taxon>
    </lineage>
</organism>
<name>A0A2N1PRV5_9BACT</name>
<sequence length="283" mass="30789">MDKSEQNNWFWNNFATAMAMTTFSLFMTVAAPIHSAMAKDVDRPKFPEYRRMDSVTANAVNTANQASSPKLESETPVKSEQGLPPWEQKSTIVNQPPGPGGRDSGFPINIDVDSPAFPARTILGAGKKDITAFHSGAESKSNSSMDEKSLTASEKTAMQLFPNNLKRAMELKNLEKRPVFPAGPEKDIAGLGPRDSRGYPLTSRPYIPSLPAYCGKFNGFTARRAETLLGRPFENDEPAAIQNGPRVPMELRPGRPVNGNGRYLPGTGPESPHPEMPMVPSGS</sequence>
<comment type="caution">
    <text evidence="2">The sequence shown here is derived from an EMBL/GenBank/DDBJ whole genome shotgun (WGS) entry which is preliminary data.</text>
</comment>
<dbReference type="EMBL" id="PGXC01000003">
    <property type="protein sequence ID" value="PKK91066.1"/>
    <property type="molecule type" value="Genomic_DNA"/>
</dbReference>